<reference evidence="1 2" key="1">
    <citation type="submission" date="2018-08" db="EMBL/GenBank/DDBJ databases">
        <title>A genome reference for cultivated species of the human gut microbiota.</title>
        <authorList>
            <person name="Zou Y."/>
            <person name="Xue W."/>
            <person name="Luo G."/>
        </authorList>
    </citation>
    <scope>NUCLEOTIDE SEQUENCE [LARGE SCALE GENOMIC DNA]</scope>
    <source>
        <strain evidence="1 2">OM05-15BH</strain>
    </source>
</reference>
<dbReference type="Proteomes" id="UP000260983">
    <property type="component" value="Unassembled WGS sequence"/>
</dbReference>
<sequence length="124" mass="14560">MIELIEILRREKENTNRIYLYCEADNWFAYEQSAYRLCQLSDNCLIQAVVSQKYAALLIRAGLCDEQVGEQTYGLLPFVRKFAIHKEEDCIEIILPGQGATLFSLWKENELKEKKNREIHTERS</sequence>
<name>A0A3E5BKX4_9BACE</name>
<protein>
    <submittedName>
        <fullName evidence="1">Uncharacterized protein</fullName>
    </submittedName>
</protein>
<dbReference type="EMBL" id="QSUL01000003">
    <property type="protein sequence ID" value="RGN38260.1"/>
    <property type="molecule type" value="Genomic_DNA"/>
</dbReference>
<dbReference type="RefSeq" id="WP_117723560.1">
    <property type="nucleotide sequence ID" value="NZ_QSUL01000003.1"/>
</dbReference>
<comment type="caution">
    <text evidence="1">The sequence shown here is derived from an EMBL/GenBank/DDBJ whole genome shotgun (WGS) entry which is preliminary data.</text>
</comment>
<organism evidence="1 2">
    <name type="scientific">Bacteroides oleiciplenus</name>
    <dbReference type="NCBI Taxonomy" id="626931"/>
    <lineage>
        <taxon>Bacteria</taxon>
        <taxon>Pseudomonadati</taxon>
        <taxon>Bacteroidota</taxon>
        <taxon>Bacteroidia</taxon>
        <taxon>Bacteroidales</taxon>
        <taxon>Bacteroidaceae</taxon>
        <taxon>Bacteroides</taxon>
    </lineage>
</organism>
<evidence type="ECO:0000313" key="2">
    <source>
        <dbReference type="Proteomes" id="UP000260983"/>
    </source>
</evidence>
<accession>A0A3E5BKX4</accession>
<dbReference type="AlphaFoldDB" id="A0A3E5BKX4"/>
<evidence type="ECO:0000313" key="1">
    <source>
        <dbReference type="EMBL" id="RGN38260.1"/>
    </source>
</evidence>
<proteinExistence type="predicted"/>
<gene>
    <name evidence="1" type="ORF">DXB65_05320</name>
</gene>